<protein>
    <submittedName>
        <fullName evidence="2">Alpha/beta hydrolase</fullName>
    </submittedName>
</protein>
<evidence type="ECO:0000313" key="3">
    <source>
        <dbReference type="Proteomes" id="UP000093514"/>
    </source>
</evidence>
<feature type="domain" description="Serine aminopeptidase S33" evidence="1">
    <location>
        <begin position="27"/>
        <end position="292"/>
    </location>
</feature>
<reference evidence="3" key="1">
    <citation type="submission" date="2016-07" db="EMBL/GenBank/DDBJ databases">
        <authorList>
            <person name="Florea S."/>
            <person name="Webb J.S."/>
            <person name="Jaromczyk J."/>
            <person name="Schardl C.L."/>
        </authorList>
    </citation>
    <scope>NUCLEOTIDE SEQUENCE [LARGE SCALE GENOMIC DNA]</scope>
    <source>
        <strain evidence="3">Z6</strain>
    </source>
</reference>
<organism evidence="2 3">
    <name type="scientific">Orenia metallireducens</name>
    <dbReference type="NCBI Taxonomy" id="1413210"/>
    <lineage>
        <taxon>Bacteria</taxon>
        <taxon>Bacillati</taxon>
        <taxon>Bacillota</taxon>
        <taxon>Clostridia</taxon>
        <taxon>Halanaerobiales</taxon>
        <taxon>Halobacteroidaceae</taxon>
        <taxon>Orenia</taxon>
    </lineage>
</organism>
<reference evidence="2 3" key="2">
    <citation type="submission" date="2016-08" db="EMBL/GenBank/DDBJ databases">
        <title>Orenia metallireducens sp. nov. strain Z6, a Novel Metal-reducing Firmicute from the Deep Subsurface.</title>
        <authorList>
            <person name="Maxim B.I."/>
            <person name="Kenneth K."/>
            <person name="Flynn T.M."/>
            <person name="Oloughlin E.J."/>
            <person name="Locke R.A."/>
            <person name="Weber J.R."/>
            <person name="Egan S.M."/>
            <person name="Mackie R.I."/>
            <person name="Cann I.K."/>
        </authorList>
    </citation>
    <scope>NUCLEOTIDE SEQUENCE [LARGE SCALE GENOMIC DNA]</scope>
    <source>
        <strain evidence="2 3">Z6</strain>
    </source>
</reference>
<dbReference type="GO" id="GO:0016787">
    <property type="term" value="F:hydrolase activity"/>
    <property type="evidence" value="ECO:0007669"/>
    <property type="project" value="UniProtKB-KW"/>
</dbReference>
<sequence length="309" mass="35581">MKKRTFTFGVEDGIDIFVYNWSAENKQKVRGIVQIAHGMAEHAGRYEEFAKELVNSGYIVYANDHRGHGRTAANLEELGYFADKEGWTLVIKDMYQLTVMIRSKYPQIPIFLFGHSMGSLLARTYIMEYGQEIDGVILSGTSGRKGILGEIGIIIAKLEVKLKEERARSYLLNKLSFASYNKAFKPNRTPFDWLSRDQREVDKYIQDEFCGVVSTASFYNDLLTGLKEVNKLENIKKVPDYLPIYIISGKEDPVGAYGRGVLQVYQDYKKVELRDLTYKLYEGSRHEILKEINREEVFKDILVWLGNYS</sequence>
<dbReference type="EMBL" id="LWDV01000009">
    <property type="protein sequence ID" value="OCL26199.1"/>
    <property type="molecule type" value="Genomic_DNA"/>
</dbReference>
<dbReference type="PANTHER" id="PTHR11614">
    <property type="entry name" value="PHOSPHOLIPASE-RELATED"/>
    <property type="match status" value="1"/>
</dbReference>
<proteinExistence type="predicted"/>
<dbReference type="RefSeq" id="WP_068717781.1">
    <property type="nucleotide sequence ID" value="NZ_LWDV01000009.1"/>
</dbReference>
<dbReference type="SUPFAM" id="SSF53474">
    <property type="entry name" value="alpha/beta-Hydrolases"/>
    <property type="match status" value="1"/>
</dbReference>
<gene>
    <name evidence="2" type="ORF">U472_09305</name>
</gene>
<dbReference type="Gene3D" id="3.40.50.1820">
    <property type="entry name" value="alpha/beta hydrolase"/>
    <property type="match status" value="1"/>
</dbReference>
<accession>A0A1C0A7G6</accession>
<dbReference type="OrthoDB" id="9806902at2"/>
<evidence type="ECO:0000313" key="2">
    <source>
        <dbReference type="EMBL" id="OCL26199.1"/>
    </source>
</evidence>
<dbReference type="AlphaFoldDB" id="A0A1C0A7G6"/>
<keyword evidence="3" id="KW-1185">Reference proteome</keyword>
<dbReference type="InterPro" id="IPR029058">
    <property type="entry name" value="AB_hydrolase_fold"/>
</dbReference>
<comment type="caution">
    <text evidence="2">The sequence shown here is derived from an EMBL/GenBank/DDBJ whole genome shotgun (WGS) entry which is preliminary data.</text>
</comment>
<evidence type="ECO:0000259" key="1">
    <source>
        <dbReference type="Pfam" id="PF12146"/>
    </source>
</evidence>
<name>A0A1C0A7G6_9FIRM</name>
<dbReference type="InterPro" id="IPR022742">
    <property type="entry name" value="Hydrolase_4"/>
</dbReference>
<keyword evidence="2" id="KW-0378">Hydrolase</keyword>
<dbReference type="Proteomes" id="UP000093514">
    <property type="component" value="Unassembled WGS sequence"/>
</dbReference>
<dbReference type="Pfam" id="PF12146">
    <property type="entry name" value="Hydrolase_4"/>
    <property type="match status" value="1"/>
</dbReference>
<dbReference type="InterPro" id="IPR051044">
    <property type="entry name" value="MAG_DAG_Lipase"/>
</dbReference>